<dbReference type="SMART" id="SM01250">
    <property type="entry name" value="KAT11"/>
    <property type="match status" value="1"/>
</dbReference>
<evidence type="ECO:0000256" key="3">
    <source>
        <dbReference type="ARBA" id="ARBA00022679"/>
    </source>
</evidence>
<dbReference type="PANTHER" id="PTHR31571">
    <property type="entry name" value="ALTERED INHERITANCE OF MITOCHONDRIA PROTEIN 6"/>
    <property type="match status" value="1"/>
</dbReference>
<name>A0A9N9NIF7_9GLOM</name>
<gene>
    <name evidence="10" type="ORF">DERYTH_LOCUS15448</name>
</gene>
<dbReference type="EC" id="2.3.1.48" evidence="2"/>
<dbReference type="GO" id="GO:0006355">
    <property type="term" value="P:regulation of DNA-templated transcription"/>
    <property type="evidence" value="ECO:0007669"/>
    <property type="project" value="InterPro"/>
</dbReference>
<dbReference type="OrthoDB" id="3361892at2759"/>
<proteinExistence type="predicted"/>
<dbReference type="Pfam" id="PF08214">
    <property type="entry name" value="HAT_KAT11"/>
    <property type="match status" value="1"/>
</dbReference>
<evidence type="ECO:0000313" key="10">
    <source>
        <dbReference type="EMBL" id="CAG8734760.1"/>
    </source>
</evidence>
<comment type="subcellular location">
    <subcellularLocation>
        <location evidence="1">Nucleus</location>
    </subcellularLocation>
</comment>
<reference evidence="10" key="1">
    <citation type="submission" date="2021-06" db="EMBL/GenBank/DDBJ databases">
        <authorList>
            <person name="Kallberg Y."/>
            <person name="Tangrot J."/>
            <person name="Rosling A."/>
        </authorList>
    </citation>
    <scope>NUCLEOTIDE SEQUENCE</scope>
    <source>
        <strain evidence="10">MA453B</strain>
    </source>
</reference>
<keyword evidence="8" id="KW-0539">Nucleus</keyword>
<dbReference type="InterPro" id="IPR013178">
    <property type="entry name" value="Histone_AcTrfase_Rtt109/CBP"/>
</dbReference>
<keyword evidence="3" id="KW-0808">Transferase</keyword>
<evidence type="ECO:0000313" key="11">
    <source>
        <dbReference type="Proteomes" id="UP000789405"/>
    </source>
</evidence>
<comment type="catalytic activity">
    <reaction evidence="9">
        <text>L-lysyl-[histone] + acetyl-CoA = N(6)-acetyl-L-lysyl-[histone] + CoA + H(+)</text>
        <dbReference type="Rhea" id="RHEA:21992"/>
        <dbReference type="Rhea" id="RHEA-COMP:9845"/>
        <dbReference type="Rhea" id="RHEA-COMP:11338"/>
        <dbReference type="ChEBI" id="CHEBI:15378"/>
        <dbReference type="ChEBI" id="CHEBI:29969"/>
        <dbReference type="ChEBI" id="CHEBI:57287"/>
        <dbReference type="ChEBI" id="CHEBI:57288"/>
        <dbReference type="ChEBI" id="CHEBI:61930"/>
        <dbReference type="EC" id="2.3.1.48"/>
    </reaction>
    <physiologicalReaction direction="left-to-right" evidence="9">
        <dbReference type="Rhea" id="RHEA:21993"/>
    </physiologicalReaction>
</comment>
<evidence type="ECO:0000256" key="2">
    <source>
        <dbReference type="ARBA" id="ARBA00013184"/>
    </source>
</evidence>
<evidence type="ECO:0000256" key="1">
    <source>
        <dbReference type="ARBA" id="ARBA00004123"/>
    </source>
</evidence>
<keyword evidence="4" id="KW-0227">DNA damage</keyword>
<keyword evidence="5" id="KW-0007">Acetylation</keyword>
<comment type="caution">
    <text evidence="10">The sequence shown here is derived from an EMBL/GenBank/DDBJ whole genome shotgun (WGS) entry which is preliminary data.</text>
</comment>
<evidence type="ECO:0000256" key="9">
    <source>
        <dbReference type="ARBA" id="ARBA00048940"/>
    </source>
</evidence>
<dbReference type="PANTHER" id="PTHR31571:SF2">
    <property type="entry name" value="HISTONE ACETYLTRANSFERASE RTT109"/>
    <property type="match status" value="1"/>
</dbReference>
<keyword evidence="6" id="KW-0805">Transcription regulation</keyword>
<sequence length="484" mass="55176">MASSNPSRAATGIILDRPSSLKQTVRGVHTYTIYALSTRLTHKDSLTLSKPPKPGPNTDNSNLFERQLLLLVNEKFPSNDKEVFVTGVEIYEYHDFDTNSLNIYISKVDTTGYSPCSSTPTKNLLTAYMKFYLEDASINKQLLSKRRMIKINVFARPHPQYLFHLSEKNPTKRVLSDSELLKWWKSILQQPFLHDDICSVQEKTQKKRGWFFFPGMSSEKIARSFIKDNVDGEVEKRENLFWQYGYPYPDEEKAIKVIPKFEDDAKSRWLDTARESSLTVKNFWELISIGGEFAGGKQAGFFWIEAALEDDQGLVNQDIKTVPVMDQCLVNQDIKTMPVMDQSLVNQDIKTMPVIDQSFITGIKKELEEEVGGVVVSAHTYVQALGELFAQEFHTEEAAIGSTSNWCRYFSELQEKANPEDLIIKFTVDNSTVTHNDSQQLNNTPVNNLQMRVKRKAVQNDNVNSTTDQSVNVLSPSLIKRVKK</sequence>
<keyword evidence="7" id="KW-0804">Transcription</keyword>
<evidence type="ECO:0000256" key="6">
    <source>
        <dbReference type="ARBA" id="ARBA00023015"/>
    </source>
</evidence>
<dbReference type="Proteomes" id="UP000789405">
    <property type="component" value="Unassembled WGS sequence"/>
</dbReference>
<dbReference type="GO" id="GO:0005634">
    <property type="term" value="C:nucleus"/>
    <property type="evidence" value="ECO:0007669"/>
    <property type="project" value="UniProtKB-SubCell"/>
</dbReference>
<dbReference type="GO" id="GO:0006974">
    <property type="term" value="P:DNA damage response"/>
    <property type="evidence" value="ECO:0007669"/>
    <property type="project" value="UniProtKB-KW"/>
</dbReference>
<evidence type="ECO:0000256" key="7">
    <source>
        <dbReference type="ARBA" id="ARBA00023163"/>
    </source>
</evidence>
<accession>A0A9N9NIF7</accession>
<protein>
    <recommendedName>
        <fullName evidence="2">histone acetyltransferase</fullName>
        <ecNumber evidence="2">2.3.1.48</ecNumber>
    </recommendedName>
</protein>
<dbReference type="AlphaFoldDB" id="A0A9N9NIF7"/>
<dbReference type="InterPro" id="IPR016849">
    <property type="entry name" value="Rtt109"/>
</dbReference>
<evidence type="ECO:0000256" key="4">
    <source>
        <dbReference type="ARBA" id="ARBA00022763"/>
    </source>
</evidence>
<dbReference type="EMBL" id="CAJVPY010012526">
    <property type="protein sequence ID" value="CAG8734760.1"/>
    <property type="molecule type" value="Genomic_DNA"/>
</dbReference>
<organism evidence="10 11">
    <name type="scientific">Dentiscutata erythropus</name>
    <dbReference type="NCBI Taxonomy" id="1348616"/>
    <lineage>
        <taxon>Eukaryota</taxon>
        <taxon>Fungi</taxon>
        <taxon>Fungi incertae sedis</taxon>
        <taxon>Mucoromycota</taxon>
        <taxon>Glomeromycotina</taxon>
        <taxon>Glomeromycetes</taxon>
        <taxon>Diversisporales</taxon>
        <taxon>Gigasporaceae</taxon>
        <taxon>Dentiscutata</taxon>
    </lineage>
</organism>
<keyword evidence="11" id="KW-1185">Reference proteome</keyword>
<dbReference type="GO" id="GO:0032931">
    <property type="term" value="F:histone H3K56 acetyltransferase activity"/>
    <property type="evidence" value="ECO:0007669"/>
    <property type="project" value="TreeGrafter"/>
</dbReference>
<evidence type="ECO:0000256" key="5">
    <source>
        <dbReference type="ARBA" id="ARBA00022990"/>
    </source>
</evidence>
<evidence type="ECO:0000256" key="8">
    <source>
        <dbReference type="ARBA" id="ARBA00023242"/>
    </source>
</evidence>
<dbReference type="PROSITE" id="PS51728">
    <property type="entry name" value="RTT109_HAT"/>
    <property type="match status" value="1"/>
</dbReference>
<dbReference type="InterPro" id="IPR051236">
    <property type="entry name" value="HAT_RTT109-like"/>
</dbReference>